<gene>
    <name evidence="1" type="ORF">GCM10023235_02350</name>
</gene>
<sequence length="129" mass="13265">MFEVLPALLLASGVFELAGSPGLVLGCAAGDVLRVGDDGRFELVEPGPNLCVQAARSGDLTAEEFTELRRAIGGLGGVAEAPGDLRFAVVTVGRAVGVPAIARVMDRWAAGVDGVDWWFGNGDQADAAR</sequence>
<proteinExistence type="predicted"/>
<dbReference type="Pfam" id="PF14085">
    <property type="entry name" value="DUF4265"/>
    <property type="match status" value="1"/>
</dbReference>
<protein>
    <recommendedName>
        <fullName evidence="3">DUF4265 domain-containing protein</fullName>
    </recommendedName>
</protein>
<dbReference type="Proteomes" id="UP001501752">
    <property type="component" value="Unassembled WGS sequence"/>
</dbReference>
<name>A0ABP9D683_9ACTN</name>
<evidence type="ECO:0008006" key="3">
    <source>
        <dbReference type="Google" id="ProtNLM"/>
    </source>
</evidence>
<organism evidence="1 2">
    <name type="scientific">Kitasatospora terrestris</name>
    <dbReference type="NCBI Taxonomy" id="258051"/>
    <lineage>
        <taxon>Bacteria</taxon>
        <taxon>Bacillati</taxon>
        <taxon>Actinomycetota</taxon>
        <taxon>Actinomycetes</taxon>
        <taxon>Kitasatosporales</taxon>
        <taxon>Streptomycetaceae</taxon>
        <taxon>Kitasatospora</taxon>
    </lineage>
</organism>
<reference evidence="2" key="1">
    <citation type="journal article" date="2019" name="Int. J. Syst. Evol. Microbiol.">
        <title>The Global Catalogue of Microorganisms (GCM) 10K type strain sequencing project: providing services to taxonomists for standard genome sequencing and annotation.</title>
        <authorList>
            <consortium name="The Broad Institute Genomics Platform"/>
            <consortium name="The Broad Institute Genome Sequencing Center for Infectious Disease"/>
            <person name="Wu L."/>
            <person name="Ma J."/>
        </authorList>
    </citation>
    <scope>NUCLEOTIDE SEQUENCE [LARGE SCALE GENOMIC DNA]</scope>
    <source>
        <strain evidence="2">JCM 13006</strain>
    </source>
</reference>
<dbReference type="EMBL" id="BAABIS010000001">
    <property type="protein sequence ID" value="GAA4831672.1"/>
    <property type="molecule type" value="Genomic_DNA"/>
</dbReference>
<keyword evidence="2" id="KW-1185">Reference proteome</keyword>
<dbReference type="InterPro" id="IPR025361">
    <property type="entry name" value="DUF4265"/>
</dbReference>
<evidence type="ECO:0000313" key="2">
    <source>
        <dbReference type="Proteomes" id="UP001501752"/>
    </source>
</evidence>
<evidence type="ECO:0000313" key="1">
    <source>
        <dbReference type="EMBL" id="GAA4831672.1"/>
    </source>
</evidence>
<accession>A0ABP9D683</accession>
<comment type="caution">
    <text evidence="1">The sequence shown here is derived from an EMBL/GenBank/DDBJ whole genome shotgun (WGS) entry which is preliminary data.</text>
</comment>